<evidence type="ECO:0000256" key="2">
    <source>
        <dbReference type="ARBA" id="ARBA00022729"/>
    </source>
</evidence>
<reference evidence="4" key="1">
    <citation type="journal article" date="2012" name="PLoS Negl. Trop. Dis.">
        <title>Whole genome sequences of three Treponema pallidum ssp. pertenue strains: yaws and syphilis treponemes differ in less than 0.2% of the genome sequence.</title>
        <authorList>
            <person name="Cejkova D."/>
            <person name="Zobanikova M."/>
            <person name="Chen L."/>
            <person name="Pospisilova P."/>
            <person name="Strouhal M."/>
            <person name="Qin X."/>
            <person name="Mikalova L."/>
            <person name="Norris S.J."/>
            <person name="Muzny D.M."/>
            <person name="Gibbs R.A."/>
            <person name="Fulton L.L."/>
            <person name="Sodergren E."/>
            <person name="Weinstock G.M."/>
            <person name="Smajs D."/>
        </authorList>
    </citation>
    <scope>NUCLEOTIDE SEQUENCE [LARGE SCALE GENOMIC DNA]</scope>
    <source>
        <strain evidence="4">Gauthier</strain>
    </source>
</reference>
<evidence type="ECO:0000313" key="4">
    <source>
        <dbReference type="Proteomes" id="UP000008192"/>
    </source>
</evidence>
<dbReference type="Proteomes" id="UP000008192">
    <property type="component" value="Chromosome"/>
</dbReference>
<keyword evidence="2" id="KW-0732">Signal</keyword>
<proteinExistence type="inferred from homology"/>
<sequence>MVRMRRRRACSSGGACGCAAVRGARSFLSVRVLGMRIGMSALCLAPLFARTASLGAWSSQGGEVLGEVRARVPAHRRVRRAVSGTSVTPVVAMAAQTSGKQKGVGRRALSLRTGGRYEMLGLAFTALADDASFFEANAAGSAAFPYLLVGGFHFARVNQSHTDTIALVHSIGRTGYGFSASVQYPYLTMEGKTVGGVAIFNVAHRFLSAYRFKGISVGTNVKVGYRDSSAGGSGQKKKDSGGGKKHVVVTADIGLQGTWSVAKNFGSHEPNLWVGGTVKNVGLSVEVDASGSGSSTGGGRTVHATNSSFILACAYQPIRWFLFGTGIEWKYNVQEFADKNRFRYGVAFLLLPVQYVAFGSSVFLTGLAPDIRASAGVEFKSTWVRVDLTYTYESDKDEHVISCGIAGFFNRDRRKHLEKEVYTSYLRGLRLYDAQHYEEAIAEWRRTLQRAGSFEPAREGIERATKLLQLNRQVYDFHFLH</sequence>
<dbReference type="AlphaFoldDB" id="A0AAU8PHJ1"/>
<dbReference type="KEGG" id="tpg:TPEGAU_0865"/>
<dbReference type="Pfam" id="PF03687">
    <property type="entry name" value="UPF0164"/>
    <property type="match status" value="1"/>
</dbReference>
<accession>A0AAU8PHJ1</accession>
<dbReference type="EMBL" id="CP002376">
    <property type="protein sequence ID" value="AEZ60135.1"/>
    <property type="molecule type" value="Genomic_DNA"/>
</dbReference>
<organism evidence="3 4">
    <name type="scientific">Treponema pallidum subsp. pertenue (strain Gauthier)</name>
    <dbReference type="NCBI Taxonomy" id="491080"/>
    <lineage>
        <taxon>Bacteria</taxon>
        <taxon>Pseudomonadati</taxon>
        <taxon>Spirochaetota</taxon>
        <taxon>Spirochaetia</taxon>
        <taxon>Spirochaetales</taxon>
        <taxon>Treponemataceae</taxon>
        <taxon>Treponema</taxon>
    </lineage>
</organism>
<dbReference type="RefSeq" id="WP_014342751.1">
    <property type="nucleotide sequence ID" value="NC_016843.1"/>
</dbReference>
<gene>
    <name evidence="3" type="ordered locus">TPEGAU_0865</name>
</gene>
<name>A0AAU8PHJ1_TREPG</name>
<comment type="similarity">
    <text evidence="1">Belongs to the UPF0164 family.</text>
</comment>
<dbReference type="InterPro" id="IPR005362">
    <property type="entry name" value="UPF0164"/>
</dbReference>
<evidence type="ECO:0000313" key="3">
    <source>
        <dbReference type="EMBL" id="AEZ60135.1"/>
    </source>
</evidence>
<evidence type="ECO:0000256" key="1">
    <source>
        <dbReference type="ARBA" id="ARBA00005846"/>
    </source>
</evidence>
<protein>
    <submittedName>
        <fullName evidence="3">Outer membrane protein</fullName>
    </submittedName>
</protein>